<dbReference type="EMBL" id="CAEZVG010000008">
    <property type="protein sequence ID" value="CAB4619087.1"/>
    <property type="molecule type" value="Genomic_DNA"/>
</dbReference>
<dbReference type="EMBL" id="CAEZSP010000003">
    <property type="protein sequence ID" value="CAB4536152.1"/>
    <property type="molecule type" value="Genomic_DNA"/>
</dbReference>
<protein>
    <submittedName>
        <fullName evidence="2">Unannotated protein</fullName>
    </submittedName>
</protein>
<reference evidence="2" key="1">
    <citation type="submission" date="2020-05" db="EMBL/GenBank/DDBJ databases">
        <authorList>
            <person name="Chiriac C."/>
            <person name="Salcher M."/>
            <person name="Ghai R."/>
            <person name="Kavagutti S V."/>
        </authorList>
    </citation>
    <scope>NUCLEOTIDE SEQUENCE</scope>
</reference>
<gene>
    <name evidence="1" type="ORF">UFOPK1440_00157</name>
    <name evidence="2" type="ORF">UFOPK1946_00307</name>
</gene>
<name>A0A6J6I3F2_9ZZZZ</name>
<dbReference type="SUPFAM" id="SSF69322">
    <property type="entry name" value="Tricorn protease domain 2"/>
    <property type="match status" value="1"/>
</dbReference>
<accession>A0A6J6I3F2</accession>
<sequence>MKRSKSVVAIVVTLFLLSSGTSYAAPKKITLQTGSVLPAPISAESFLQSGKNAVFLSNTVNQTLDISLQAIDITGSISWERTIDSGNNEVATTFTLDTLGNFWIGGNSAPILMVESSTVILGADNPDGVSLEDISEIRADLNQLTIWNVSPTGELLATYIYPMVKVPTISAISATTSGISIVGSLDSKPFLMNMSNTGTFSKVVNVGTSKTTINSVVRQSDGSSFLFGSSAETLGGKKVAGKRDGILIKLSKSGAITTVVRSSANGAVRSWNSATPSNLLSGQVIAGKTSEVAITKFSNNFAPSWTARFPGTGSSIVVTNGANSYLAFTTRSAIPGINLWKPTTPSLLVLTFDGKGVIKAAHAFPGLVTPINLQFSRERGVVGLASSSDGTISIFTLVSR</sequence>
<dbReference type="AlphaFoldDB" id="A0A6J6I3F2"/>
<organism evidence="2">
    <name type="scientific">freshwater metagenome</name>
    <dbReference type="NCBI Taxonomy" id="449393"/>
    <lineage>
        <taxon>unclassified sequences</taxon>
        <taxon>metagenomes</taxon>
        <taxon>ecological metagenomes</taxon>
    </lineage>
</organism>
<evidence type="ECO:0000313" key="2">
    <source>
        <dbReference type="EMBL" id="CAB4619087.1"/>
    </source>
</evidence>
<proteinExistence type="predicted"/>
<evidence type="ECO:0000313" key="1">
    <source>
        <dbReference type="EMBL" id="CAB4536152.1"/>
    </source>
</evidence>